<dbReference type="EMBL" id="SUMC01000014">
    <property type="protein sequence ID" value="TKA10437.1"/>
    <property type="molecule type" value="Genomic_DNA"/>
</dbReference>
<dbReference type="Proteomes" id="UP000305778">
    <property type="component" value="Unassembled WGS sequence"/>
</dbReference>
<comment type="caution">
    <text evidence="1">The sequence shown here is derived from an EMBL/GenBank/DDBJ whole genome shotgun (WGS) entry which is preliminary data.</text>
</comment>
<evidence type="ECO:0000313" key="2">
    <source>
        <dbReference type="Proteomes" id="UP000305778"/>
    </source>
</evidence>
<dbReference type="PANTHER" id="PTHR31891">
    <property type="entry name" value="FORMAMIDASE C869.04-RELATED"/>
    <property type="match status" value="1"/>
</dbReference>
<dbReference type="PANTHER" id="PTHR31891:SF1">
    <property type="entry name" value="FORMAMIDASE C869.04-RELATED"/>
    <property type="match status" value="1"/>
</dbReference>
<keyword evidence="2" id="KW-1185">Reference proteome</keyword>
<sequence length="364" mass="38418">MPVLQPHDGLRTGQHYLAASPETVTWGRLPTPGSKPVLTIASGQTVTVDTVSHEGLMEDQGRDPVGYFGGHGVRTDDVLSDLADIAASDIVHTRGPDGPHVVTGPIHIEGARPGDVLKVEYLELLPRVPYGVVSSRHGLGSLAGERPVSPETGEPARIISQFCTADLDAPVPTATMAWGTGRRITFPLNPFMGLSGVTPGTETALNTIPPGRHGGNLDVRDLGLGSTMYLPVQVDGAGFYMGDPHFAQGNGEVSLTALEASLRTTVRLTVLSSADARPVAGALDGPFGETPAHWIAIGLDTDLDEAMRKCVREAVRILEQVADVPGHIAYLYLSAAGDFVVSQVVDEVKGVHCLIRKADFPAWA</sequence>
<protein>
    <submittedName>
        <fullName evidence="1">Acetamidase</fullName>
    </submittedName>
</protein>
<dbReference type="GO" id="GO:0016811">
    <property type="term" value="F:hydrolase activity, acting on carbon-nitrogen (but not peptide) bonds, in linear amides"/>
    <property type="evidence" value="ECO:0007669"/>
    <property type="project" value="InterPro"/>
</dbReference>
<dbReference type="SUPFAM" id="SSF141130">
    <property type="entry name" value="Acetamidase/Formamidase-like"/>
    <property type="match status" value="1"/>
</dbReference>
<reference evidence="1 2" key="1">
    <citation type="submission" date="2019-04" db="EMBL/GenBank/DDBJ databases">
        <title>Streptomyces oryziradicis sp. nov., a novel actinomycete isolated from rhizosphere soil of rice (Oryza sativa L.).</title>
        <authorList>
            <person name="Li C."/>
        </authorList>
    </citation>
    <scope>NUCLEOTIDE SEQUENCE [LARGE SCALE GENOMIC DNA]</scope>
    <source>
        <strain evidence="1 2">NEAU-C40</strain>
    </source>
</reference>
<evidence type="ECO:0000313" key="1">
    <source>
        <dbReference type="EMBL" id="TKA10437.1"/>
    </source>
</evidence>
<dbReference type="Pfam" id="PF03069">
    <property type="entry name" value="FmdA_AmdA"/>
    <property type="match status" value="1"/>
</dbReference>
<organism evidence="1 2">
    <name type="scientific">Actinacidiphila oryziradicis</name>
    <dbReference type="NCBI Taxonomy" id="2571141"/>
    <lineage>
        <taxon>Bacteria</taxon>
        <taxon>Bacillati</taxon>
        <taxon>Actinomycetota</taxon>
        <taxon>Actinomycetes</taxon>
        <taxon>Kitasatosporales</taxon>
        <taxon>Streptomycetaceae</taxon>
        <taxon>Actinacidiphila</taxon>
    </lineage>
</organism>
<dbReference type="RefSeq" id="WP_136724790.1">
    <property type="nucleotide sequence ID" value="NZ_JAOPYF010000262.1"/>
</dbReference>
<dbReference type="Gene3D" id="2.60.120.580">
    <property type="entry name" value="Acetamidase/Formamidase-like domains"/>
    <property type="match status" value="2"/>
</dbReference>
<dbReference type="OrthoDB" id="9785236at2"/>
<dbReference type="AlphaFoldDB" id="A0A4U0SQJ2"/>
<proteinExistence type="predicted"/>
<name>A0A4U0SQJ2_9ACTN</name>
<accession>A0A4U0SQJ2</accession>
<gene>
    <name evidence="1" type="ORF">FCI23_17300</name>
</gene>
<dbReference type="Gene3D" id="3.10.28.20">
    <property type="entry name" value="Acetamidase/Formamidase-like domains"/>
    <property type="match status" value="1"/>
</dbReference>
<dbReference type="InterPro" id="IPR004304">
    <property type="entry name" value="FmdA_AmdA"/>
</dbReference>